<name>A0AAJ0AFQ8_9PEZI</name>
<dbReference type="Proteomes" id="UP001224890">
    <property type="component" value="Unassembled WGS sequence"/>
</dbReference>
<organism evidence="1 2">
    <name type="scientific">Colletotrichum godetiae</name>
    <dbReference type="NCBI Taxonomy" id="1209918"/>
    <lineage>
        <taxon>Eukaryota</taxon>
        <taxon>Fungi</taxon>
        <taxon>Dikarya</taxon>
        <taxon>Ascomycota</taxon>
        <taxon>Pezizomycotina</taxon>
        <taxon>Sordariomycetes</taxon>
        <taxon>Hypocreomycetidae</taxon>
        <taxon>Glomerellales</taxon>
        <taxon>Glomerellaceae</taxon>
        <taxon>Colletotrichum</taxon>
        <taxon>Colletotrichum acutatum species complex</taxon>
    </lineage>
</organism>
<comment type="caution">
    <text evidence="1">The sequence shown here is derived from an EMBL/GenBank/DDBJ whole genome shotgun (WGS) entry which is preliminary data.</text>
</comment>
<reference evidence="1" key="1">
    <citation type="submission" date="2021-06" db="EMBL/GenBank/DDBJ databases">
        <title>Comparative genomics, transcriptomics and evolutionary studies reveal genomic signatures of adaptation to plant cell wall in hemibiotrophic fungi.</title>
        <authorList>
            <consortium name="DOE Joint Genome Institute"/>
            <person name="Baroncelli R."/>
            <person name="Diaz J.F."/>
            <person name="Benocci T."/>
            <person name="Peng M."/>
            <person name="Battaglia E."/>
            <person name="Haridas S."/>
            <person name="Andreopoulos W."/>
            <person name="Labutti K."/>
            <person name="Pangilinan J."/>
            <person name="Floch G.L."/>
            <person name="Makela M.R."/>
            <person name="Henrissat B."/>
            <person name="Grigoriev I.V."/>
            <person name="Crouch J.A."/>
            <person name="De Vries R.P."/>
            <person name="Sukno S.A."/>
            <person name="Thon M.R."/>
        </authorList>
    </citation>
    <scope>NUCLEOTIDE SEQUENCE</scope>
    <source>
        <strain evidence="1">CBS 193.32</strain>
    </source>
</reference>
<gene>
    <name evidence="1" type="ORF">BDP55DRAFT_754597</name>
</gene>
<dbReference type="GeneID" id="85465250"/>
<evidence type="ECO:0000313" key="2">
    <source>
        <dbReference type="Proteomes" id="UP001224890"/>
    </source>
</evidence>
<protein>
    <submittedName>
        <fullName evidence="1">Uncharacterized protein</fullName>
    </submittedName>
</protein>
<dbReference type="RefSeq" id="XP_060424849.1">
    <property type="nucleotide sequence ID" value="XM_060580724.1"/>
</dbReference>
<keyword evidence="2" id="KW-1185">Reference proteome</keyword>
<sequence>MMPILPYCSSRVRTHCWRLRAGERARKEMGKGLGGTEWSVNLRNIEGDDGIRTDRAIWSLPLLFHRPLMSGQAITWQVGRQAGSVRNRGIGKSYHESSRISAAENHMSSDICQGWPCKDTLQVNTGDAAAYIGPYYGGEEKKPIPTENSNAAVTLIVADTAVGTDFWYDYLACRRAIGVSRPPFRSPDPLLSRGSFTRDRTCAGRSVPGVGPANLVKQCSRFASRACCPRPWFSAAFSVEQIRQKPGCGIPLVEDKDFGSTWLPPHCNISPQIIFGCLAESNSSDVVIRGTSNHPRER</sequence>
<evidence type="ECO:0000313" key="1">
    <source>
        <dbReference type="EMBL" id="KAK1660085.1"/>
    </source>
</evidence>
<dbReference type="EMBL" id="JAHMHR010000053">
    <property type="protein sequence ID" value="KAK1660085.1"/>
    <property type="molecule type" value="Genomic_DNA"/>
</dbReference>
<dbReference type="AlphaFoldDB" id="A0AAJ0AFQ8"/>
<accession>A0AAJ0AFQ8</accession>
<proteinExistence type="predicted"/>